<dbReference type="PANTHER" id="PTHR30288">
    <property type="entry name" value="FLAGELLAR CAP/ASSEMBLY PROTEIN FLID"/>
    <property type="match status" value="1"/>
</dbReference>
<evidence type="ECO:0000256" key="1">
    <source>
        <dbReference type="ARBA" id="ARBA00009764"/>
    </source>
</evidence>
<dbReference type="Pfam" id="PF07195">
    <property type="entry name" value="FliD_C"/>
    <property type="match status" value="1"/>
</dbReference>
<dbReference type="Pfam" id="PF02465">
    <property type="entry name" value="FliD_N"/>
    <property type="match status" value="1"/>
</dbReference>
<dbReference type="InterPro" id="IPR010810">
    <property type="entry name" value="Flagellin_hook_IN_motif"/>
</dbReference>
<dbReference type="GO" id="GO:0009421">
    <property type="term" value="C:bacterial-type flagellum filament cap"/>
    <property type="evidence" value="ECO:0007669"/>
    <property type="project" value="InterPro"/>
</dbReference>
<sequence>MAAITSAGAGSGIDLESVISASLEARKAQIQQPIVTKRVNAQVTLSGLGQLKSAISSYVTNLKEMAKTDAFNKRSVNVTQDKDNPVLKAESKTGASNGQYNILVNKLATTSKFEGTFNSSTNPLVTEDGTLTFKAGDKTFTVDVKNGDSLQDIRKRVNNNGNNFGLTANIINTSDGKSKLVIDSGVSGTGKDLQITGSSSGLDPFTSALTKTQSAGSAEISVDGSTLTSDTNTFDGTIVGLKLTVLRTSDKDAAGLAKSNKIDVTTDKDGIKEMVKGFVAGYNDLVGKANALGKRNSVVAGVTKDDGGALAGDSMTRSVVNLMSSIIVSPSETSKDISTIFQLGIKMDNKGILSLDEKKFNEVLDKNFEQVVAVFGGEKGVAGKLATSLESFSKSGGLVAQREDSLNTELRSLAQKEADAAAQLVKYEASLRAQYGGLDALLAKMNRSASYLNNIQTSTKSS</sequence>
<dbReference type="GO" id="GO:0071973">
    <property type="term" value="P:bacterial-type flagellum-dependent cell motility"/>
    <property type="evidence" value="ECO:0007669"/>
    <property type="project" value="TreeGrafter"/>
</dbReference>
<proteinExistence type="inferred from homology"/>
<dbReference type="RefSeq" id="WP_197930626.1">
    <property type="nucleotide sequence ID" value="NZ_CP065745.1"/>
</dbReference>
<dbReference type="Pfam" id="PF07196">
    <property type="entry name" value="Flagellin_IN"/>
    <property type="match status" value="1"/>
</dbReference>
<keyword evidence="4 5" id="KW-0975">Bacterial flagellum</keyword>
<protein>
    <recommendedName>
        <fullName evidence="5">Flagellar hook-associated protein 2</fullName>
        <shortName evidence="5">HAP2</shortName>
    </recommendedName>
    <alternativeName>
        <fullName evidence="5">Flagellar cap protein</fullName>
    </alternativeName>
</protein>
<evidence type="ECO:0000259" key="6">
    <source>
        <dbReference type="Pfam" id="PF02465"/>
    </source>
</evidence>
<keyword evidence="8" id="KW-0969">Cilium</keyword>
<evidence type="ECO:0000313" key="8">
    <source>
        <dbReference type="EMBL" id="QPR56317.1"/>
    </source>
</evidence>
<dbReference type="KEGG" id="aall:I6G90_07940"/>
<comment type="subunit">
    <text evidence="2 5">Homopentamer.</text>
</comment>
<keyword evidence="3" id="KW-0175">Coiled coil</keyword>
<dbReference type="InterPro" id="IPR003481">
    <property type="entry name" value="FliD_N"/>
</dbReference>
<dbReference type="GO" id="GO:0009424">
    <property type="term" value="C:bacterial-type flagellum hook"/>
    <property type="evidence" value="ECO:0007669"/>
    <property type="project" value="UniProtKB-UniRule"/>
</dbReference>
<comment type="subcellular location">
    <subcellularLocation>
        <location evidence="5">Secreted</location>
    </subcellularLocation>
    <subcellularLocation>
        <location evidence="5">Bacterial flagellum</location>
    </subcellularLocation>
</comment>
<comment type="similarity">
    <text evidence="1 5">Belongs to the FliD family.</text>
</comment>
<keyword evidence="8" id="KW-0282">Flagellum</keyword>
<accession>A0A7T2UP94</accession>
<dbReference type="GO" id="GO:0005576">
    <property type="term" value="C:extracellular region"/>
    <property type="evidence" value="ECO:0007669"/>
    <property type="project" value="UniProtKB-SubCell"/>
</dbReference>
<feature type="domain" description="Flagellar hook-associated protein 2 C-terminal" evidence="7">
    <location>
        <begin position="216"/>
        <end position="446"/>
    </location>
</feature>
<comment type="function">
    <text evidence="5">Required for morphogenesis and for the elongation of the flagellar filament by facilitating polymerization of the flagellin monomers at the tip of growing filament. Forms a capping structure, which prevents flagellin subunits (transported through the central channel of the flagellum) from leaking out without polymerization at the distal end.</text>
</comment>
<dbReference type="PANTHER" id="PTHR30288:SF0">
    <property type="entry name" value="FLAGELLAR HOOK-ASSOCIATED PROTEIN 2"/>
    <property type="match status" value="1"/>
</dbReference>
<evidence type="ECO:0000256" key="2">
    <source>
        <dbReference type="ARBA" id="ARBA00011255"/>
    </source>
</evidence>
<dbReference type="InterPro" id="IPR040026">
    <property type="entry name" value="FliD"/>
</dbReference>
<dbReference type="GO" id="GO:0007155">
    <property type="term" value="P:cell adhesion"/>
    <property type="evidence" value="ECO:0007669"/>
    <property type="project" value="InterPro"/>
</dbReference>
<evidence type="ECO:0000256" key="5">
    <source>
        <dbReference type="RuleBase" id="RU362066"/>
    </source>
</evidence>
<name>A0A7T2UP94_9GAMM</name>
<dbReference type="Proteomes" id="UP000595101">
    <property type="component" value="Chromosome"/>
</dbReference>
<reference evidence="8 9" key="1">
    <citation type="submission" date="2020-12" db="EMBL/GenBank/DDBJ databases">
        <title>FDA dAtabase for Regulatory Grade micrObial Sequences (FDA-ARGOS): Supporting development and validation of Infectious Disease Dx tests.</title>
        <authorList>
            <person name="Sproer C."/>
            <person name="Gronow S."/>
            <person name="Severitt S."/>
            <person name="Schroder I."/>
            <person name="Tallon L."/>
            <person name="Sadzewicz L."/>
            <person name="Zhao X."/>
            <person name="Boylan J."/>
            <person name="Ott S."/>
            <person name="Bowen H."/>
            <person name="Vavikolanu K."/>
            <person name="Mehta A."/>
            <person name="Aluvathingal J."/>
            <person name="Nadendla S."/>
            <person name="Lowell S."/>
            <person name="Myers T."/>
            <person name="Yan Y."/>
            <person name="Sichtig H."/>
        </authorList>
    </citation>
    <scope>NUCLEOTIDE SEQUENCE [LARGE SCALE GENOMIC DNA]</scope>
    <source>
        <strain evidence="8 9">FDAARGOS_933</strain>
    </source>
</reference>
<dbReference type="AlphaFoldDB" id="A0A7T2UP94"/>
<feature type="domain" description="Flagellar hook-associated protein 2 N-terminal" evidence="6">
    <location>
        <begin position="11"/>
        <end position="110"/>
    </location>
</feature>
<evidence type="ECO:0000313" key="9">
    <source>
        <dbReference type="Proteomes" id="UP000595101"/>
    </source>
</evidence>
<evidence type="ECO:0000256" key="3">
    <source>
        <dbReference type="ARBA" id="ARBA00023054"/>
    </source>
</evidence>
<dbReference type="InterPro" id="IPR010809">
    <property type="entry name" value="FliD_C"/>
</dbReference>
<organism evidence="8 9">
    <name type="scientific">Aeromonas allosaccharophila</name>
    <dbReference type="NCBI Taxonomy" id="656"/>
    <lineage>
        <taxon>Bacteria</taxon>
        <taxon>Pseudomonadati</taxon>
        <taxon>Pseudomonadota</taxon>
        <taxon>Gammaproteobacteria</taxon>
        <taxon>Aeromonadales</taxon>
        <taxon>Aeromonadaceae</taxon>
        <taxon>Aeromonas</taxon>
    </lineage>
</organism>
<gene>
    <name evidence="8" type="primary">fliD</name>
    <name evidence="8" type="ORF">I6G90_07940</name>
</gene>
<keyword evidence="8" id="KW-0966">Cell projection</keyword>
<evidence type="ECO:0000256" key="4">
    <source>
        <dbReference type="ARBA" id="ARBA00023143"/>
    </source>
</evidence>
<dbReference type="GeneID" id="60785528"/>
<dbReference type="EMBL" id="CP065745">
    <property type="protein sequence ID" value="QPR56317.1"/>
    <property type="molecule type" value="Genomic_DNA"/>
</dbReference>
<keyword evidence="5" id="KW-0964">Secreted</keyword>
<evidence type="ECO:0000259" key="7">
    <source>
        <dbReference type="Pfam" id="PF07195"/>
    </source>
</evidence>